<dbReference type="PANTHER" id="PTHR30336:SF4">
    <property type="entry name" value="ENVELOPE BIOGENESIS FACTOR ELYC"/>
    <property type="match status" value="1"/>
</dbReference>
<protein>
    <recommendedName>
        <fullName evidence="2">DUF218 domain-containing protein</fullName>
    </recommendedName>
</protein>
<reference evidence="3 4" key="1">
    <citation type="journal article" date="2015" name="Genome Announc.">
        <title>Expanding the biotechnology potential of lactobacilli through comparative genomics of 213 strains and associated genera.</title>
        <authorList>
            <person name="Sun Z."/>
            <person name="Harris H.M."/>
            <person name="McCann A."/>
            <person name="Guo C."/>
            <person name="Argimon S."/>
            <person name="Zhang W."/>
            <person name="Yang X."/>
            <person name="Jeffery I.B."/>
            <person name="Cooney J.C."/>
            <person name="Kagawa T.F."/>
            <person name="Liu W."/>
            <person name="Song Y."/>
            <person name="Salvetti E."/>
            <person name="Wrobel A."/>
            <person name="Rasinkangas P."/>
            <person name="Parkhill J."/>
            <person name="Rea M.C."/>
            <person name="O'Sullivan O."/>
            <person name="Ritari J."/>
            <person name="Douillard F.P."/>
            <person name="Paul Ross R."/>
            <person name="Yang R."/>
            <person name="Briner A.E."/>
            <person name="Felis G.E."/>
            <person name="de Vos W.M."/>
            <person name="Barrangou R."/>
            <person name="Klaenhammer T.R."/>
            <person name="Caufield P.W."/>
            <person name="Cui Y."/>
            <person name="Zhang H."/>
            <person name="O'Toole P.W."/>
        </authorList>
    </citation>
    <scope>NUCLEOTIDE SEQUENCE [LARGE SCALE GENOMIC DNA]</scope>
    <source>
        <strain evidence="3 4">DSM 22467</strain>
    </source>
</reference>
<dbReference type="GO" id="GO:0043164">
    <property type="term" value="P:Gram-negative-bacterium-type cell wall biogenesis"/>
    <property type="evidence" value="ECO:0007669"/>
    <property type="project" value="TreeGrafter"/>
</dbReference>
<feature type="domain" description="DUF218" evidence="2">
    <location>
        <begin position="156"/>
        <end position="293"/>
    </location>
</feature>
<feature type="transmembrane region" description="Helical" evidence="1">
    <location>
        <begin position="50"/>
        <end position="76"/>
    </location>
</feature>
<organism evidence="3 4">
    <name type="scientific">Levilactobacillus paucivorans</name>
    <dbReference type="NCBI Taxonomy" id="616990"/>
    <lineage>
        <taxon>Bacteria</taxon>
        <taxon>Bacillati</taxon>
        <taxon>Bacillota</taxon>
        <taxon>Bacilli</taxon>
        <taxon>Lactobacillales</taxon>
        <taxon>Lactobacillaceae</taxon>
        <taxon>Levilactobacillus</taxon>
    </lineage>
</organism>
<dbReference type="GO" id="GO:0000270">
    <property type="term" value="P:peptidoglycan metabolic process"/>
    <property type="evidence" value="ECO:0007669"/>
    <property type="project" value="TreeGrafter"/>
</dbReference>
<keyword evidence="1" id="KW-1133">Transmembrane helix</keyword>
<dbReference type="InterPro" id="IPR003848">
    <property type="entry name" value="DUF218"/>
</dbReference>
<keyword evidence="1" id="KW-0812">Transmembrane</keyword>
<evidence type="ECO:0000256" key="1">
    <source>
        <dbReference type="SAM" id="Phobius"/>
    </source>
</evidence>
<dbReference type="Proteomes" id="UP000051906">
    <property type="component" value="Unassembled WGS sequence"/>
</dbReference>
<feature type="transmembrane region" description="Helical" evidence="1">
    <location>
        <begin position="88"/>
        <end position="110"/>
    </location>
</feature>
<dbReference type="PATRIC" id="fig|616990.3.peg.2154"/>
<feature type="transmembrane region" description="Helical" evidence="1">
    <location>
        <begin position="310"/>
        <end position="327"/>
    </location>
</feature>
<dbReference type="CDD" id="cd06259">
    <property type="entry name" value="YdcF-like"/>
    <property type="match status" value="1"/>
</dbReference>
<dbReference type="EMBL" id="JQCA01000056">
    <property type="protein sequence ID" value="KRO03791.1"/>
    <property type="molecule type" value="Genomic_DNA"/>
</dbReference>
<proteinExistence type="predicted"/>
<dbReference type="InterPro" id="IPR014729">
    <property type="entry name" value="Rossmann-like_a/b/a_fold"/>
</dbReference>
<accession>A0A0R2LQ86</accession>
<name>A0A0R2LQ86_9LACO</name>
<comment type="caution">
    <text evidence="3">The sequence shown here is derived from an EMBL/GenBank/DDBJ whole genome shotgun (WGS) entry which is preliminary data.</text>
</comment>
<dbReference type="AlphaFoldDB" id="A0A0R2LQ86"/>
<keyword evidence="4" id="KW-1185">Reference proteome</keyword>
<feature type="transmembrane region" description="Helical" evidence="1">
    <location>
        <begin position="122"/>
        <end position="145"/>
    </location>
</feature>
<dbReference type="Gene3D" id="3.40.50.620">
    <property type="entry name" value="HUPs"/>
    <property type="match status" value="1"/>
</dbReference>
<dbReference type="InterPro" id="IPR051599">
    <property type="entry name" value="Cell_Envelope_Assoc"/>
</dbReference>
<dbReference type="Pfam" id="PF02698">
    <property type="entry name" value="DUF218"/>
    <property type="match status" value="1"/>
</dbReference>
<evidence type="ECO:0000259" key="2">
    <source>
        <dbReference type="Pfam" id="PF02698"/>
    </source>
</evidence>
<evidence type="ECO:0000313" key="3">
    <source>
        <dbReference type="EMBL" id="KRO03791.1"/>
    </source>
</evidence>
<dbReference type="GO" id="GO:0005886">
    <property type="term" value="C:plasma membrane"/>
    <property type="evidence" value="ECO:0007669"/>
    <property type="project" value="TreeGrafter"/>
</dbReference>
<sequence>MFGYLIIFIIGIIVLATWWRPQRLFSAALTVIGGGLITGMAYRTPGWLPTLIAGIGTIVMGFIGLWGLLTLLLIAIRPQLIVRKQERLSLGMSLGIWGWLVLTAAWIWALSTGHFTGTIWPWLTFIPGLSAYLGLLFAASVVGYLRVVIWQAHHADTLVVLGAGLIDGHHIGRVLAARLDTALRVARQQDHPVTIIVSGGQGPDEDLTEAAAMATYLRDHHFPTTAIRLETAAANTQANLANSLAIWQHLPNHGGRVVVITNGYHLFRTRRLASRLGLKVGSVPGPTPVDYVPIGFAREFMAILVSDWRFHWLIAFILLVANLLWLII</sequence>
<gene>
    <name evidence="3" type="ORF">IV54_GL002040</name>
</gene>
<dbReference type="OrthoDB" id="9782395at2"/>
<dbReference type="PANTHER" id="PTHR30336">
    <property type="entry name" value="INNER MEMBRANE PROTEIN, PROBABLE PERMEASE"/>
    <property type="match status" value="1"/>
</dbReference>
<keyword evidence="1" id="KW-0472">Membrane</keyword>
<dbReference type="RefSeq" id="WP_057878468.1">
    <property type="nucleotide sequence ID" value="NZ_JQCA01000056.1"/>
</dbReference>
<evidence type="ECO:0000313" key="4">
    <source>
        <dbReference type="Proteomes" id="UP000051906"/>
    </source>
</evidence>